<dbReference type="GO" id="GO:1990904">
    <property type="term" value="C:ribonucleoprotein complex"/>
    <property type="evidence" value="ECO:0007669"/>
    <property type="project" value="UniProtKB-KW"/>
</dbReference>
<dbReference type="GO" id="GO:0005737">
    <property type="term" value="C:cytoplasm"/>
    <property type="evidence" value="ECO:0007669"/>
    <property type="project" value="UniProtKB-ARBA"/>
</dbReference>
<dbReference type="PANTHER" id="PTHR11758">
    <property type="entry name" value="40S RIBOSOMAL PROTEIN S15A"/>
    <property type="match status" value="1"/>
</dbReference>
<gene>
    <name evidence="4" type="primary">rps8</name>
    <name evidence="4" type="ORF">PedoPt_p038</name>
</gene>
<organism evidence="4">
    <name type="scientific">Pedospumella sp. Jangsampo120217C5</name>
    <dbReference type="NCBI Taxonomy" id="2782409"/>
    <lineage>
        <taxon>Eukaryota</taxon>
        <taxon>Sar</taxon>
        <taxon>Stramenopiles</taxon>
        <taxon>Ochrophyta</taxon>
        <taxon>Chrysophyceae</taxon>
        <taxon>Chromulinales</taxon>
        <taxon>Chromulinaceae</taxon>
        <taxon>Pedospumella</taxon>
    </lineage>
</organism>
<dbReference type="Pfam" id="PF00410">
    <property type="entry name" value="Ribosomal_S8"/>
    <property type="match status" value="1"/>
</dbReference>
<keyword evidence="3" id="KW-0687">Ribonucleoprotein</keyword>
<proteinExistence type="inferred from homology"/>
<sequence>MTQDLISDMLTRIRNASSVQHNYTYIPFSRINLNIIKVLAQDGYINNYLIEKSTGAQIWIKVFLRYKGWWIKKSPFSTIKRISKPGHRVFASYKDFQKKVDVLKYEHGIAVISTSSGIMSHLKATQLKKGGEILCYIG</sequence>
<accession>A0A7S6TBT1</accession>
<dbReference type="HAMAP" id="MF_01302_B">
    <property type="entry name" value="Ribosomal_uS8_B"/>
    <property type="match status" value="1"/>
</dbReference>
<dbReference type="SUPFAM" id="SSF56047">
    <property type="entry name" value="Ribosomal protein S8"/>
    <property type="match status" value="1"/>
</dbReference>
<dbReference type="NCBIfam" id="NF001109">
    <property type="entry name" value="PRK00136.1"/>
    <property type="match status" value="1"/>
</dbReference>
<reference evidence="4" key="1">
    <citation type="journal article" date="2020" name="Front. Plant Sci.">
        <title>Comparative Plastid Genomics of Non-Photosynthetic Chrysophytes: Genome Reduction and Compaction.</title>
        <authorList>
            <person name="Kim J.I."/>
            <person name="Jeong M."/>
            <person name="Archibald J.M."/>
            <person name="Shin W."/>
        </authorList>
    </citation>
    <scope>NUCLEOTIDE SEQUENCE</scope>
    <source>
        <strain evidence="4">Jangsampo120217C5</strain>
    </source>
</reference>
<dbReference type="Gene3D" id="3.30.1370.30">
    <property type="match status" value="1"/>
</dbReference>
<name>A0A7S6TBT1_9STRA</name>
<dbReference type="FunFam" id="3.30.1490.10:FF:000001">
    <property type="entry name" value="30S ribosomal protein S8"/>
    <property type="match status" value="1"/>
</dbReference>
<keyword evidence="4" id="KW-0934">Plastid</keyword>
<dbReference type="GO" id="GO:0006412">
    <property type="term" value="P:translation"/>
    <property type="evidence" value="ECO:0007669"/>
    <property type="project" value="InterPro"/>
</dbReference>
<dbReference type="GO" id="GO:0005840">
    <property type="term" value="C:ribosome"/>
    <property type="evidence" value="ECO:0007669"/>
    <property type="project" value="UniProtKB-KW"/>
</dbReference>
<evidence type="ECO:0000256" key="1">
    <source>
        <dbReference type="ARBA" id="ARBA00006471"/>
    </source>
</evidence>
<dbReference type="InterPro" id="IPR035987">
    <property type="entry name" value="Ribosomal_uS8_sf"/>
</dbReference>
<protein>
    <submittedName>
        <fullName evidence="4">Ribosomal protein S8</fullName>
    </submittedName>
</protein>
<dbReference type="InterPro" id="IPR000630">
    <property type="entry name" value="Ribosomal_uS8"/>
</dbReference>
<evidence type="ECO:0000313" key="4">
    <source>
        <dbReference type="EMBL" id="QOU10613.1"/>
    </source>
</evidence>
<evidence type="ECO:0000256" key="3">
    <source>
        <dbReference type="ARBA" id="ARBA00023274"/>
    </source>
</evidence>
<keyword evidence="2 4" id="KW-0689">Ribosomal protein</keyword>
<comment type="similarity">
    <text evidence="1">Belongs to the universal ribosomal protein uS8 family.</text>
</comment>
<geneLocation type="plastid" evidence="4"/>
<evidence type="ECO:0000256" key="2">
    <source>
        <dbReference type="ARBA" id="ARBA00022980"/>
    </source>
</evidence>
<dbReference type="GO" id="GO:0003735">
    <property type="term" value="F:structural constituent of ribosome"/>
    <property type="evidence" value="ECO:0007669"/>
    <property type="project" value="InterPro"/>
</dbReference>
<dbReference type="Gene3D" id="3.30.1490.10">
    <property type="match status" value="1"/>
</dbReference>
<dbReference type="AlphaFoldDB" id="A0A7S6TBT1"/>
<dbReference type="EMBL" id="MN935477">
    <property type="protein sequence ID" value="QOU10613.1"/>
    <property type="molecule type" value="Genomic_DNA"/>
</dbReference>